<proteinExistence type="predicted"/>
<keyword evidence="1" id="KW-1133">Transmembrane helix</keyword>
<keyword evidence="1" id="KW-0472">Membrane</keyword>
<keyword evidence="1" id="KW-0812">Transmembrane</keyword>
<name>A0AAD6QT75_9ROSI</name>
<evidence type="ECO:0000313" key="4">
    <source>
        <dbReference type="Proteomes" id="UP001164929"/>
    </source>
</evidence>
<reference evidence="3" key="1">
    <citation type="journal article" date="2023" name="Mol. Ecol. Resour.">
        <title>Chromosome-level genome assembly of a triploid poplar Populus alba 'Berolinensis'.</title>
        <authorList>
            <person name="Chen S."/>
            <person name="Yu Y."/>
            <person name="Wang X."/>
            <person name="Wang S."/>
            <person name="Zhang T."/>
            <person name="Zhou Y."/>
            <person name="He R."/>
            <person name="Meng N."/>
            <person name="Wang Y."/>
            <person name="Liu W."/>
            <person name="Liu Z."/>
            <person name="Liu J."/>
            <person name="Guo Q."/>
            <person name="Huang H."/>
            <person name="Sederoff R.R."/>
            <person name="Wang G."/>
            <person name="Qu G."/>
            <person name="Chen S."/>
        </authorList>
    </citation>
    <scope>NUCLEOTIDE SEQUENCE</scope>
    <source>
        <strain evidence="3">SC-2020</strain>
    </source>
</reference>
<evidence type="ECO:0000313" key="2">
    <source>
        <dbReference type="EMBL" id="KAJ6995759.1"/>
    </source>
</evidence>
<sequence>MGACLTLHDCYVCGSMIYFLVSFIMLLIGLLISVNGYGSCFLISRVLRVIISWSPSDSYTLKWNVDHDFSLPAALSSWYRRGSSRSQIKVRC</sequence>
<organism evidence="3 4">
    <name type="scientific">Populus alba x Populus x berolinensis</name>
    <dbReference type="NCBI Taxonomy" id="444605"/>
    <lineage>
        <taxon>Eukaryota</taxon>
        <taxon>Viridiplantae</taxon>
        <taxon>Streptophyta</taxon>
        <taxon>Embryophyta</taxon>
        <taxon>Tracheophyta</taxon>
        <taxon>Spermatophyta</taxon>
        <taxon>Magnoliopsida</taxon>
        <taxon>eudicotyledons</taxon>
        <taxon>Gunneridae</taxon>
        <taxon>Pentapetalae</taxon>
        <taxon>rosids</taxon>
        <taxon>fabids</taxon>
        <taxon>Malpighiales</taxon>
        <taxon>Salicaceae</taxon>
        <taxon>Saliceae</taxon>
        <taxon>Populus</taxon>
    </lineage>
</organism>
<feature type="transmembrane region" description="Helical" evidence="1">
    <location>
        <begin position="16"/>
        <end position="38"/>
    </location>
</feature>
<gene>
    <name evidence="2" type="ORF">NC653_012581</name>
    <name evidence="3" type="ORF">NC653_012585</name>
</gene>
<keyword evidence="4" id="KW-1185">Reference proteome</keyword>
<dbReference type="Proteomes" id="UP001164929">
    <property type="component" value="Chromosome 5"/>
</dbReference>
<evidence type="ECO:0000313" key="3">
    <source>
        <dbReference type="EMBL" id="KAJ6995765.1"/>
    </source>
</evidence>
<dbReference type="EMBL" id="JAQIZT010000005">
    <property type="protein sequence ID" value="KAJ6995759.1"/>
    <property type="molecule type" value="Genomic_DNA"/>
</dbReference>
<protein>
    <recommendedName>
        <fullName evidence="5">Transmembrane protein</fullName>
    </recommendedName>
</protein>
<accession>A0AAD6QT75</accession>
<evidence type="ECO:0008006" key="5">
    <source>
        <dbReference type="Google" id="ProtNLM"/>
    </source>
</evidence>
<comment type="caution">
    <text evidence="3">The sequence shown here is derived from an EMBL/GenBank/DDBJ whole genome shotgun (WGS) entry which is preliminary data.</text>
</comment>
<dbReference type="AlphaFoldDB" id="A0AAD6QT75"/>
<dbReference type="EMBL" id="JAQIZT010000005">
    <property type="protein sequence ID" value="KAJ6995765.1"/>
    <property type="molecule type" value="Genomic_DNA"/>
</dbReference>
<evidence type="ECO:0000256" key="1">
    <source>
        <dbReference type="SAM" id="Phobius"/>
    </source>
</evidence>